<feature type="region of interest" description="Disordered" evidence="18">
    <location>
        <begin position="545"/>
        <end position="572"/>
    </location>
</feature>
<dbReference type="InterPro" id="IPR039261">
    <property type="entry name" value="FNR_nucleotide-bd"/>
</dbReference>
<keyword evidence="12" id="KW-0813">Transport</keyword>
<dbReference type="FunFam" id="1.10.730.10:FF:000006">
    <property type="entry name" value="Arginyl-tRNA synthetase 2, mitochondrial"/>
    <property type="match status" value="1"/>
</dbReference>
<keyword evidence="7" id="KW-0067">ATP-binding</keyword>
<dbReference type="InterPro" id="IPR013130">
    <property type="entry name" value="Fe3_Rdtase_TM_dom"/>
</dbReference>
<keyword evidence="11" id="KW-0560">Oxidoreductase</keyword>
<evidence type="ECO:0000256" key="15">
    <source>
        <dbReference type="ARBA" id="ARBA00033033"/>
    </source>
</evidence>
<dbReference type="PRINTS" id="PR01038">
    <property type="entry name" value="TRNASYNTHARG"/>
</dbReference>
<dbReference type="Gene3D" id="3.40.50.80">
    <property type="entry name" value="Nucleotide-binding domain of ferredoxin-NADP reductase (FNR) module"/>
    <property type="match status" value="1"/>
</dbReference>
<evidence type="ECO:0000259" key="20">
    <source>
        <dbReference type="PROSITE" id="PS51384"/>
    </source>
</evidence>
<dbReference type="InterPro" id="IPR013112">
    <property type="entry name" value="FAD-bd_8"/>
</dbReference>
<dbReference type="Pfam" id="PF01794">
    <property type="entry name" value="Ferric_reduct"/>
    <property type="match status" value="1"/>
</dbReference>
<dbReference type="InterPro" id="IPR017927">
    <property type="entry name" value="FAD-bd_FR_type"/>
</dbReference>
<dbReference type="InterPro" id="IPR008909">
    <property type="entry name" value="DALR_anticod-bd"/>
</dbReference>
<dbReference type="Gene3D" id="1.10.730.10">
    <property type="entry name" value="Isoleucyl-tRNA Synthetase, Domain 1"/>
    <property type="match status" value="1"/>
</dbReference>
<keyword evidence="12" id="KW-0406">Ion transport</keyword>
<evidence type="ECO:0000256" key="9">
    <source>
        <dbReference type="ARBA" id="ARBA00022982"/>
    </source>
</evidence>
<dbReference type="InterPro" id="IPR001412">
    <property type="entry name" value="aa-tRNA-synth_I_CS"/>
</dbReference>
<dbReference type="FunFam" id="3.40.50.620:FF:000058">
    <property type="entry name" value="Mitochondrial arginyl-tRNA synthetase"/>
    <property type="match status" value="1"/>
</dbReference>
<dbReference type="GO" id="GO:0016491">
    <property type="term" value="F:oxidoreductase activity"/>
    <property type="evidence" value="ECO:0007669"/>
    <property type="project" value="UniProtKB-KW"/>
</dbReference>
<dbReference type="SFLD" id="SFLDG01168">
    <property type="entry name" value="Ferric_reductase_subgroup_(FRE"/>
    <property type="match status" value="1"/>
</dbReference>
<evidence type="ECO:0000256" key="3">
    <source>
        <dbReference type="ARBA" id="ARBA00012837"/>
    </source>
</evidence>
<evidence type="ECO:0000313" key="22">
    <source>
        <dbReference type="Proteomes" id="UP001201980"/>
    </source>
</evidence>
<dbReference type="InterPro" id="IPR009080">
    <property type="entry name" value="tRNAsynth_Ia_anticodon-bd"/>
</dbReference>
<keyword evidence="6" id="KW-0547">Nucleotide-binding</keyword>
<evidence type="ECO:0000256" key="2">
    <source>
        <dbReference type="ARBA" id="ARBA00005594"/>
    </source>
</evidence>
<evidence type="ECO:0000256" key="19">
    <source>
        <dbReference type="SAM" id="Phobius"/>
    </source>
</evidence>
<feature type="transmembrane region" description="Helical" evidence="19">
    <location>
        <begin position="107"/>
        <end position="125"/>
    </location>
</feature>
<dbReference type="SUPFAM" id="SSF63380">
    <property type="entry name" value="Riboflavin synthase domain-like"/>
    <property type="match status" value="1"/>
</dbReference>
<sequence>MDHSGHSGHGSTTSNNSFSTANKSIARGYWYGVAGVIGSFAVVQIIHILQARHRLRKCRTESSPSPTTPTTHMQQFWATITAVVREMSYPQLHIPFKGLDWISPPPLGRVLILLLYWAVIVGMMVDKAIIKDAFFWERIGYRNAWVTVMQIPLLYMLASKSNIIALLIGSSHERLNWLHRWVARTILVTASVHGWHFWTQWVRADFVEFQMEMMPMTKYGLGAWGIILWMNLTGMAPFRRLAYEVFVAQHIVSAAVLLWLVYVHIPADATYFVWWAVAALCFDRLFRLGLLLWQNTRLHVDKSTCESQRRLGHQALLEAIGKSITVVTIKDVHFSWRAGQHIYLWMPEIGPIEAHPYTIACRHQAVDGCCCNSVQLVIRAHKGFSRRVHDRASGAERKDRMVKAFLSGPYGAPPQVEIFETLVLISASTGASFTLPILEGVLQPKTKTCTTRVDFILISRDDKDVQFYTQRISDAIVRAKNTAVELKVFVFITAGGGTSIEVDARRQGVAGAISTSSRASVSTAGRDGGEKGGILVDVQKVSTSPKSTVTRKRSPGASSIEEPSIQYPTGRPDINELIRTPVEAAGGETSVIKSFKASSTILFLHTRVECTARAISATSTPLLTAFTPYPAFNWNGQHWWGRLKFLTSPVPYRRITSKSYGISLRPEPMHLFSNQIASPLVLSAAGFCVFKATSKTFSTSCARRSIFSIARNWISRAENSRFRKPTTPSPIFATSSRPRFPVFSVAKAHTTTMASDSVDQLAEHLKKLPISDIAPFPNCYPKDNLVDVYRSHLTTILHNITGVDTKIVYVAIGWTNSLDKGDMQMAIPALRVKGKKPDELGAEWLAKWPEDDPLFEKPIQSGPFFSFFYKPGPLAKALIPMIQTQGASYGQNKALGLKDPHDPSKGKKKIVVEFSSPNIAKPFHAGHLRSTIIGGFLANLYSGSGWDVTRINYLGDWGKQYGLLALGFDKYGNEDALLADPINHLYELYVKINKDMSEEKEEVEKLEKDGKTEEAAKIKNEGLDEQARRYFKKMTDGDPGALAQWKRFRDLSIIRYKSTYARLNIKFDVYAGESLVPQKKMDEINEELQQKDITEESDGALIINFAKHVPGKAGKTLERPILRKKDGTALYLTRDVSELLLRHDKYQFDKMIYVVASQQDLHLKQLFKIIELMGHKDIAEKCQHINFGLVLGMSTRRGTVKFLDDILRDVGEKMHEVMKKNDEKYQQVENPDATADVLGISSVMVQDMTGKRNNNYKFNMEAMTSFEGDTGPYLQYAHARLCSIVRKAEIPEEELRDFNPDLLQEPHAIHLLRAMSQYPDVLANTMKTLEPTTIMTYLFKLTHSLSSSYDHLRIVGRERELMKARLALYTSAKTIIVNGMRLLGLSPVERM</sequence>
<dbReference type="Pfam" id="PF05746">
    <property type="entry name" value="DALR_1"/>
    <property type="match status" value="1"/>
</dbReference>
<evidence type="ECO:0000256" key="12">
    <source>
        <dbReference type="ARBA" id="ARBA00023065"/>
    </source>
</evidence>
<dbReference type="NCBIfam" id="TIGR00456">
    <property type="entry name" value="argS"/>
    <property type="match status" value="1"/>
</dbReference>
<keyword evidence="10 19" id="KW-1133">Transmembrane helix</keyword>
<comment type="caution">
    <text evidence="21">The sequence shown here is derived from an EMBL/GenBank/DDBJ whole genome shotgun (WGS) entry which is preliminary data.</text>
</comment>
<dbReference type="Pfam" id="PF08022">
    <property type="entry name" value="FAD_binding_8"/>
    <property type="match status" value="1"/>
</dbReference>
<proteinExistence type="inferred from homology"/>
<reference evidence="21" key="1">
    <citation type="submission" date="2022-07" db="EMBL/GenBank/DDBJ databases">
        <title>Draft genome sequence of Zalerion maritima ATCC 34329, a (micro)plastics degrading marine fungus.</title>
        <authorList>
            <person name="Paco A."/>
            <person name="Goncalves M.F.M."/>
            <person name="Rocha-Santos T.A.P."/>
            <person name="Alves A."/>
        </authorList>
    </citation>
    <scope>NUCLEOTIDE SEQUENCE</scope>
    <source>
        <strain evidence="21">ATCC 34329</strain>
    </source>
</reference>
<dbReference type="Pfam" id="PF00750">
    <property type="entry name" value="tRNA-synt_1d"/>
    <property type="match status" value="1"/>
</dbReference>
<dbReference type="CDD" id="cd00671">
    <property type="entry name" value="ArgRS_core"/>
    <property type="match status" value="1"/>
</dbReference>
<accession>A0AAD5RTR3</accession>
<keyword evidence="5 19" id="KW-0812">Transmembrane</keyword>
<dbReference type="GO" id="GO:0005524">
    <property type="term" value="F:ATP binding"/>
    <property type="evidence" value="ECO:0007669"/>
    <property type="project" value="UniProtKB-KW"/>
</dbReference>
<dbReference type="PROSITE" id="PS51384">
    <property type="entry name" value="FAD_FR"/>
    <property type="match status" value="1"/>
</dbReference>
<dbReference type="PROSITE" id="PS00178">
    <property type="entry name" value="AA_TRNA_LIGASE_I"/>
    <property type="match status" value="1"/>
</dbReference>
<dbReference type="GO" id="GO:0016020">
    <property type="term" value="C:membrane"/>
    <property type="evidence" value="ECO:0007669"/>
    <property type="project" value="UniProtKB-SubCell"/>
</dbReference>
<evidence type="ECO:0000256" key="16">
    <source>
        <dbReference type="ARBA" id="ARBA00049339"/>
    </source>
</evidence>
<dbReference type="CDD" id="cd07956">
    <property type="entry name" value="Anticodon_Ia_Arg"/>
    <property type="match status" value="1"/>
</dbReference>
<dbReference type="InterPro" id="IPR001278">
    <property type="entry name" value="Arg-tRNA-ligase"/>
</dbReference>
<feature type="transmembrane region" description="Helical" evidence="19">
    <location>
        <begin position="29"/>
        <end position="49"/>
    </location>
</feature>
<protein>
    <recommendedName>
        <fullName evidence="3">arginine--tRNA ligase</fullName>
        <ecNumber evidence="3">6.1.1.19</ecNumber>
    </recommendedName>
    <alternativeName>
        <fullName evidence="15">Arginyl-tRNA synthetase</fullName>
    </alternativeName>
</protein>
<keyword evidence="17" id="KW-0175">Coiled coil</keyword>
<comment type="similarity">
    <text evidence="2">Belongs to the class-I aminoacyl-tRNA synthetase family.</text>
</comment>
<dbReference type="GO" id="GO:0032543">
    <property type="term" value="P:mitochondrial translation"/>
    <property type="evidence" value="ECO:0007669"/>
    <property type="project" value="TreeGrafter"/>
</dbReference>
<dbReference type="SFLD" id="SFLDS00052">
    <property type="entry name" value="Ferric_Reductase_Domain"/>
    <property type="match status" value="1"/>
</dbReference>
<comment type="subcellular location">
    <subcellularLocation>
        <location evidence="1">Membrane</location>
        <topology evidence="1">Multi-pass membrane protein</topology>
    </subcellularLocation>
</comment>
<evidence type="ECO:0000256" key="11">
    <source>
        <dbReference type="ARBA" id="ARBA00023002"/>
    </source>
</evidence>
<evidence type="ECO:0000256" key="8">
    <source>
        <dbReference type="ARBA" id="ARBA00022917"/>
    </source>
</evidence>
<dbReference type="GO" id="GO:0006420">
    <property type="term" value="P:arginyl-tRNA aminoacylation"/>
    <property type="evidence" value="ECO:0007669"/>
    <property type="project" value="InterPro"/>
</dbReference>
<feature type="transmembrane region" description="Helical" evidence="19">
    <location>
        <begin position="145"/>
        <end position="169"/>
    </location>
</feature>
<dbReference type="InterPro" id="IPR014729">
    <property type="entry name" value="Rossmann-like_a/b/a_fold"/>
</dbReference>
<feature type="transmembrane region" description="Helical" evidence="19">
    <location>
        <begin position="181"/>
        <end position="199"/>
    </location>
</feature>
<feature type="coiled-coil region" evidence="17">
    <location>
        <begin position="989"/>
        <end position="1016"/>
    </location>
</feature>
<gene>
    <name evidence="21" type="ORF">MKZ38_003800</name>
</gene>
<dbReference type="SMART" id="SM01016">
    <property type="entry name" value="Arg_tRNA_synt_N"/>
    <property type="match status" value="1"/>
</dbReference>
<dbReference type="Gene3D" id="3.40.50.620">
    <property type="entry name" value="HUPs"/>
    <property type="match status" value="1"/>
</dbReference>
<dbReference type="InterPro" id="IPR017938">
    <property type="entry name" value="Riboflavin_synthase-like_b-brl"/>
</dbReference>
<evidence type="ECO:0000256" key="13">
    <source>
        <dbReference type="ARBA" id="ARBA00023136"/>
    </source>
</evidence>
<dbReference type="Proteomes" id="UP001201980">
    <property type="component" value="Unassembled WGS sequence"/>
</dbReference>
<dbReference type="InterPro" id="IPR035684">
    <property type="entry name" value="ArgRS_core"/>
</dbReference>
<dbReference type="GO" id="GO:0004814">
    <property type="term" value="F:arginine-tRNA ligase activity"/>
    <property type="evidence" value="ECO:0007669"/>
    <property type="project" value="UniProtKB-EC"/>
</dbReference>
<dbReference type="SUPFAM" id="SSF52374">
    <property type="entry name" value="Nucleotidylyl transferase"/>
    <property type="match status" value="1"/>
</dbReference>
<dbReference type="InterPro" id="IPR005148">
    <property type="entry name" value="Arg-tRNA-synth_N"/>
</dbReference>
<keyword evidence="14" id="KW-0030">Aminoacyl-tRNA synthetase</keyword>
<keyword evidence="22" id="KW-1185">Reference proteome</keyword>
<keyword evidence="9" id="KW-0249">Electron transport</keyword>
<dbReference type="SMART" id="SM00836">
    <property type="entry name" value="DALR_1"/>
    <property type="match status" value="1"/>
</dbReference>
<dbReference type="EC" id="6.1.1.19" evidence="3"/>
<evidence type="ECO:0000256" key="10">
    <source>
        <dbReference type="ARBA" id="ARBA00022989"/>
    </source>
</evidence>
<dbReference type="PANTHER" id="PTHR11956">
    <property type="entry name" value="ARGINYL-TRNA SYNTHETASE"/>
    <property type="match status" value="1"/>
</dbReference>
<evidence type="ECO:0000313" key="21">
    <source>
        <dbReference type="EMBL" id="KAJ2898603.1"/>
    </source>
</evidence>
<name>A0AAD5RTR3_9PEZI</name>
<dbReference type="HAMAP" id="MF_00123">
    <property type="entry name" value="Arg_tRNA_synth"/>
    <property type="match status" value="1"/>
</dbReference>
<dbReference type="SUPFAM" id="SSF55190">
    <property type="entry name" value="Arginyl-tRNA synthetase (ArgRS), N-terminal 'additional' domain"/>
    <property type="match status" value="1"/>
</dbReference>
<evidence type="ECO:0000256" key="1">
    <source>
        <dbReference type="ARBA" id="ARBA00004141"/>
    </source>
</evidence>
<feature type="domain" description="FAD-binding FR-type" evidence="20">
    <location>
        <begin position="298"/>
        <end position="416"/>
    </location>
</feature>
<dbReference type="Gene3D" id="3.30.1360.70">
    <property type="entry name" value="Arginyl tRNA synthetase N-terminal domain"/>
    <property type="match status" value="1"/>
</dbReference>
<keyword evidence="8" id="KW-0648">Protein biosynthesis</keyword>
<dbReference type="InterPro" id="IPR013121">
    <property type="entry name" value="Fe_red_NAD-bd_6"/>
</dbReference>
<dbReference type="Pfam" id="PF08030">
    <property type="entry name" value="NAD_binding_6"/>
    <property type="match status" value="1"/>
</dbReference>
<evidence type="ECO:0000256" key="14">
    <source>
        <dbReference type="ARBA" id="ARBA00023146"/>
    </source>
</evidence>
<dbReference type="GO" id="GO:0006811">
    <property type="term" value="P:monoatomic ion transport"/>
    <property type="evidence" value="ECO:0007669"/>
    <property type="project" value="UniProtKB-KW"/>
</dbReference>
<feature type="transmembrane region" description="Helical" evidence="19">
    <location>
        <begin position="219"/>
        <end position="238"/>
    </location>
</feature>
<comment type="catalytic activity">
    <reaction evidence="16">
        <text>tRNA(Arg) + L-arginine + ATP = L-arginyl-tRNA(Arg) + AMP + diphosphate</text>
        <dbReference type="Rhea" id="RHEA:20301"/>
        <dbReference type="Rhea" id="RHEA-COMP:9658"/>
        <dbReference type="Rhea" id="RHEA-COMP:9673"/>
        <dbReference type="ChEBI" id="CHEBI:30616"/>
        <dbReference type="ChEBI" id="CHEBI:32682"/>
        <dbReference type="ChEBI" id="CHEBI:33019"/>
        <dbReference type="ChEBI" id="CHEBI:78442"/>
        <dbReference type="ChEBI" id="CHEBI:78513"/>
        <dbReference type="ChEBI" id="CHEBI:456215"/>
        <dbReference type="EC" id="6.1.1.19"/>
    </reaction>
</comment>
<dbReference type="SUPFAM" id="SSF47323">
    <property type="entry name" value="Anticodon-binding domain of a subclass of class I aminoacyl-tRNA synthetases"/>
    <property type="match status" value="1"/>
</dbReference>
<keyword evidence="13 19" id="KW-0472">Membrane</keyword>
<dbReference type="GO" id="GO:0005739">
    <property type="term" value="C:mitochondrion"/>
    <property type="evidence" value="ECO:0007669"/>
    <property type="project" value="TreeGrafter"/>
</dbReference>
<dbReference type="InterPro" id="IPR036695">
    <property type="entry name" value="Arg-tRNA-synth_N_sf"/>
</dbReference>
<evidence type="ECO:0000256" key="18">
    <source>
        <dbReference type="SAM" id="MobiDB-lite"/>
    </source>
</evidence>
<organism evidence="21 22">
    <name type="scientific">Zalerion maritima</name>
    <dbReference type="NCBI Taxonomy" id="339359"/>
    <lineage>
        <taxon>Eukaryota</taxon>
        <taxon>Fungi</taxon>
        <taxon>Dikarya</taxon>
        <taxon>Ascomycota</taxon>
        <taxon>Pezizomycotina</taxon>
        <taxon>Sordariomycetes</taxon>
        <taxon>Lulworthiomycetidae</taxon>
        <taxon>Lulworthiales</taxon>
        <taxon>Lulworthiaceae</taxon>
        <taxon>Zalerion</taxon>
    </lineage>
</organism>
<dbReference type="CDD" id="cd06186">
    <property type="entry name" value="NOX_Duox_like_FAD_NADP"/>
    <property type="match status" value="1"/>
</dbReference>
<dbReference type="PANTHER" id="PTHR11956:SF11">
    <property type="entry name" value="ARGININE--TRNA LIGASE, MITOCHONDRIAL-RELATED"/>
    <property type="match status" value="1"/>
</dbReference>
<dbReference type="EMBL" id="JAKWBI020000224">
    <property type="protein sequence ID" value="KAJ2898603.1"/>
    <property type="molecule type" value="Genomic_DNA"/>
</dbReference>
<evidence type="ECO:0000256" key="17">
    <source>
        <dbReference type="SAM" id="Coils"/>
    </source>
</evidence>
<evidence type="ECO:0000256" key="4">
    <source>
        <dbReference type="ARBA" id="ARBA00022598"/>
    </source>
</evidence>
<evidence type="ECO:0000256" key="5">
    <source>
        <dbReference type="ARBA" id="ARBA00022692"/>
    </source>
</evidence>
<evidence type="ECO:0000256" key="7">
    <source>
        <dbReference type="ARBA" id="ARBA00022840"/>
    </source>
</evidence>
<keyword evidence="4 21" id="KW-0436">Ligase</keyword>
<evidence type="ECO:0000256" key="6">
    <source>
        <dbReference type="ARBA" id="ARBA00022741"/>
    </source>
</evidence>